<evidence type="ECO:0000313" key="3">
    <source>
        <dbReference type="EMBL" id="CAE0055838.1"/>
    </source>
</evidence>
<evidence type="ECO:0000313" key="4">
    <source>
        <dbReference type="EMBL" id="CAE0055844.1"/>
    </source>
</evidence>
<keyword evidence="1" id="KW-0812">Transmembrane</keyword>
<organism evidence="3">
    <name type="scientific">Rhodosorus marinus</name>
    <dbReference type="NCBI Taxonomy" id="101924"/>
    <lineage>
        <taxon>Eukaryota</taxon>
        <taxon>Rhodophyta</taxon>
        <taxon>Stylonematophyceae</taxon>
        <taxon>Stylonematales</taxon>
        <taxon>Stylonemataceae</taxon>
        <taxon>Rhodosorus</taxon>
    </lineage>
</organism>
<keyword evidence="1" id="KW-0472">Membrane</keyword>
<dbReference type="EMBL" id="HBHW01030794">
    <property type="protein sequence ID" value="CAE0055828.1"/>
    <property type="molecule type" value="Transcribed_RNA"/>
</dbReference>
<dbReference type="EMBL" id="HBHW01030819">
    <property type="protein sequence ID" value="CAE0055850.1"/>
    <property type="molecule type" value="Transcribed_RNA"/>
</dbReference>
<keyword evidence="1" id="KW-1133">Transmembrane helix</keyword>
<dbReference type="AlphaFoldDB" id="A0A7S2ZYM7"/>
<dbReference type="EMBL" id="HBHW01030805">
    <property type="protein sequence ID" value="CAE0055838.1"/>
    <property type="molecule type" value="Transcribed_RNA"/>
</dbReference>
<sequence>MNSLSLVILGENFLYWSYGGALQWTLVRGASFWFFLQILICIAARLQRMTSDDPTVETALVRRMRLIKQLTLLTFRNGNDDEEGARICAVSNQNISNSSFDQVQMVASSLTHLVLTDMPR</sequence>
<proteinExistence type="predicted"/>
<protein>
    <submittedName>
        <fullName evidence="3">Uncharacterized protein</fullName>
    </submittedName>
</protein>
<dbReference type="EMBL" id="HBHW01030813">
    <property type="protein sequence ID" value="CAE0055844.1"/>
    <property type="molecule type" value="Transcribed_RNA"/>
</dbReference>
<accession>A0A7S2ZYM7</accession>
<name>A0A7S2ZYM7_9RHOD</name>
<evidence type="ECO:0000313" key="5">
    <source>
        <dbReference type="EMBL" id="CAE0055850.1"/>
    </source>
</evidence>
<evidence type="ECO:0000313" key="2">
    <source>
        <dbReference type="EMBL" id="CAE0055828.1"/>
    </source>
</evidence>
<feature type="transmembrane region" description="Helical" evidence="1">
    <location>
        <begin position="20"/>
        <end position="44"/>
    </location>
</feature>
<gene>
    <name evidence="2" type="ORF">RMAR00112_LOCUS23864</name>
    <name evidence="3" type="ORF">RMAR00112_LOCUS23874</name>
    <name evidence="4" type="ORF">RMAR00112_LOCUS23880</name>
    <name evidence="5" type="ORF">RMAR00112_LOCUS23886</name>
</gene>
<reference evidence="3" key="1">
    <citation type="submission" date="2021-01" db="EMBL/GenBank/DDBJ databases">
        <authorList>
            <person name="Corre E."/>
            <person name="Pelletier E."/>
            <person name="Niang G."/>
            <person name="Scheremetjew M."/>
            <person name="Finn R."/>
            <person name="Kale V."/>
            <person name="Holt S."/>
            <person name="Cochrane G."/>
            <person name="Meng A."/>
            <person name="Brown T."/>
            <person name="Cohen L."/>
        </authorList>
    </citation>
    <scope>NUCLEOTIDE SEQUENCE</scope>
    <source>
        <strain evidence="3">CCMP 769</strain>
    </source>
</reference>
<evidence type="ECO:0000256" key="1">
    <source>
        <dbReference type="SAM" id="Phobius"/>
    </source>
</evidence>